<organism evidence="2 3">
    <name type="scientific">Bacillus wiedmannii</name>
    <dbReference type="NCBI Taxonomy" id="1890302"/>
    <lineage>
        <taxon>Bacteria</taxon>
        <taxon>Bacillati</taxon>
        <taxon>Bacillota</taxon>
        <taxon>Bacilli</taxon>
        <taxon>Bacillales</taxon>
        <taxon>Bacillaceae</taxon>
        <taxon>Bacillus</taxon>
        <taxon>Bacillus cereus group</taxon>
    </lineage>
</organism>
<dbReference type="Pfam" id="PF14279">
    <property type="entry name" value="HNH_5"/>
    <property type="match status" value="1"/>
</dbReference>
<name>A0A4U2MIH7_9BACI</name>
<dbReference type="AlphaFoldDB" id="A0A4U2MIH7"/>
<dbReference type="Proteomes" id="UP000306037">
    <property type="component" value="Unassembled WGS sequence"/>
</dbReference>
<keyword evidence="2" id="KW-0540">Nuclease</keyword>
<sequence>MRSFSMQCYVCSNELTRENETEEHIVLNAIGGKLKSKKLICISCNSKFGGRIDDKLAQQLQPIANLLNVKRDRGKPQNVKAKHGSKEVIIEPGGKMKLSRAYHEIDGEFLHIEAPSIADAKRVLLGIKRKYPHLDIDKALESAETKKDRGAKAIINMDFGGKDIARAFCKMAVNFFLHNGGDLNEVQHLLPFIEGKVDEAEVYYFYPRTEIFRKGKEEILHSLILEGDKERKQLYVIIELFNEFKMVVFLSKDYRGEDLYESYHYNLVTNEIVDYGIQFSVNTRDLRKFCSKVIDQAKFHERMQFLFQQIYNVTVSRKFEEIADSSMEELIRKYPPEKYTHFTEKMINEYTHSVIEKVSQHFYFRGERP</sequence>
<accession>A0A4U2MIH7</accession>
<evidence type="ECO:0000259" key="1">
    <source>
        <dbReference type="Pfam" id="PF14279"/>
    </source>
</evidence>
<evidence type="ECO:0000313" key="3">
    <source>
        <dbReference type="Proteomes" id="UP000306037"/>
    </source>
</evidence>
<comment type="caution">
    <text evidence="2">The sequence shown here is derived from an EMBL/GenBank/DDBJ whole genome shotgun (WGS) entry which is preliminary data.</text>
</comment>
<proteinExistence type="predicted"/>
<dbReference type="GO" id="GO:0004519">
    <property type="term" value="F:endonuclease activity"/>
    <property type="evidence" value="ECO:0007669"/>
    <property type="project" value="UniProtKB-KW"/>
</dbReference>
<dbReference type="EMBL" id="SZOM01000272">
    <property type="protein sequence ID" value="TKH10744.1"/>
    <property type="molecule type" value="Genomic_DNA"/>
</dbReference>
<reference evidence="2 3" key="1">
    <citation type="journal article" date="2019" name="Environ. Microbiol.">
        <title>An active ?-lactamase is a part of an orchestrated cell wall stress resistance network of Bacillus subtilis and related rhizosphere species.</title>
        <authorList>
            <person name="Bucher T."/>
            <person name="Keren-Paz A."/>
            <person name="Hausser J."/>
            <person name="Olender T."/>
            <person name="Cytryn E."/>
            <person name="Kolodkin-Gal I."/>
        </authorList>
    </citation>
    <scope>NUCLEOTIDE SEQUENCE [LARGE SCALE GENOMIC DNA]</scope>
    <source>
        <strain evidence="2 3">I71</strain>
    </source>
</reference>
<protein>
    <submittedName>
        <fullName evidence="2">HNH endonuclease</fullName>
    </submittedName>
</protein>
<keyword evidence="2" id="KW-0255">Endonuclease</keyword>
<evidence type="ECO:0000313" key="2">
    <source>
        <dbReference type="EMBL" id="TKH10744.1"/>
    </source>
</evidence>
<gene>
    <name evidence="2" type="ORF">FC694_25360</name>
</gene>
<feature type="domain" description="HNH endonuclease 5" evidence="1">
    <location>
        <begin position="8"/>
        <end position="60"/>
    </location>
</feature>
<keyword evidence="2" id="KW-0378">Hydrolase</keyword>
<dbReference type="InterPro" id="IPR029471">
    <property type="entry name" value="HNH_5"/>
</dbReference>